<keyword evidence="4 6" id="KW-0863">Zinc-finger</keyword>
<evidence type="ECO:0000256" key="7">
    <source>
        <dbReference type="PROSITE-ProRule" id="PRU00087"/>
    </source>
</evidence>
<dbReference type="SMART" id="SM00184">
    <property type="entry name" value="RING"/>
    <property type="match status" value="1"/>
</dbReference>
<dbReference type="SMART" id="SM00336">
    <property type="entry name" value="BBOX"/>
    <property type="match status" value="2"/>
</dbReference>
<evidence type="ECO:0000313" key="12">
    <source>
        <dbReference type="Proteomes" id="UP000887567"/>
    </source>
</evidence>
<dbReference type="PROSITE" id="PS50089">
    <property type="entry name" value="ZF_RING_2"/>
    <property type="match status" value="1"/>
</dbReference>
<feature type="domain" description="B box-type" evidence="10">
    <location>
        <begin position="88"/>
        <end position="133"/>
    </location>
</feature>
<feature type="domain" description="RING-type" evidence="9">
    <location>
        <begin position="14"/>
        <end position="57"/>
    </location>
</feature>
<protein>
    <submittedName>
        <fullName evidence="11">Uncharacterized protein</fullName>
    </submittedName>
</protein>
<evidence type="ECO:0000256" key="6">
    <source>
        <dbReference type="PROSITE-ProRule" id="PRU00024"/>
    </source>
</evidence>
<dbReference type="InterPro" id="IPR000315">
    <property type="entry name" value="Znf_B-box"/>
</dbReference>
<feature type="repeat" description="NHL" evidence="8">
    <location>
        <begin position="545"/>
        <end position="588"/>
    </location>
</feature>
<dbReference type="Gene3D" id="2.120.10.30">
    <property type="entry name" value="TolB, C-terminal domain"/>
    <property type="match status" value="1"/>
</dbReference>
<dbReference type="OrthoDB" id="27136at2759"/>
<organism evidence="11 12">
    <name type="scientific">Exaiptasia diaphana</name>
    <name type="common">Tropical sea anemone</name>
    <name type="synonym">Aiptasia pulchella</name>
    <dbReference type="NCBI Taxonomy" id="2652724"/>
    <lineage>
        <taxon>Eukaryota</taxon>
        <taxon>Metazoa</taxon>
        <taxon>Cnidaria</taxon>
        <taxon>Anthozoa</taxon>
        <taxon>Hexacorallia</taxon>
        <taxon>Actiniaria</taxon>
        <taxon>Aiptasiidae</taxon>
        <taxon>Exaiptasia</taxon>
    </lineage>
</organism>
<evidence type="ECO:0000256" key="8">
    <source>
        <dbReference type="PROSITE-ProRule" id="PRU00504"/>
    </source>
</evidence>
<dbReference type="GeneID" id="110245362"/>
<dbReference type="Gene3D" id="3.30.40.10">
    <property type="entry name" value="Zinc/RING finger domain, C3HC4 (zinc finger)"/>
    <property type="match status" value="1"/>
</dbReference>
<dbReference type="SUPFAM" id="SSF57850">
    <property type="entry name" value="RING/U-box"/>
    <property type="match status" value="1"/>
</dbReference>
<evidence type="ECO:0000256" key="2">
    <source>
        <dbReference type="ARBA" id="ARBA00022723"/>
    </source>
</evidence>
<keyword evidence="12" id="KW-1185">Reference proteome</keyword>
<dbReference type="InterPro" id="IPR011042">
    <property type="entry name" value="6-blade_b-propeller_TolB-like"/>
</dbReference>
<dbReference type="PROSITE" id="PS50119">
    <property type="entry name" value="ZF_BBOX"/>
    <property type="match status" value="2"/>
</dbReference>
<dbReference type="SUPFAM" id="SSF81296">
    <property type="entry name" value="E set domains"/>
    <property type="match status" value="1"/>
</dbReference>
<feature type="repeat" description="NHL" evidence="8">
    <location>
        <begin position="644"/>
        <end position="678"/>
    </location>
</feature>
<keyword evidence="3" id="KW-0677">Repeat</keyword>
<dbReference type="Proteomes" id="UP000887567">
    <property type="component" value="Unplaced"/>
</dbReference>
<proteinExistence type="inferred from homology"/>
<dbReference type="SMART" id="SM00557">
    <property type="entry name" value="IG_FLMN"/>
    <property type="match status" value="1"/>
</dbReference>
<dbReference type="GO" id="GO:0008270">
    <property type="term" value="F:zinc ion binding"/>
    <property type="evidence" value="ECO:0007669"/>
    <property type="project" value="UniProtKB-KW"/>
</dbReference>
<evidence type="ECO:0000256" key="1">
    <source>
        <dbReference type="ARBA" id="ARBA00008518"/>
    </source>
</evidence>
<dbReference type="SUPFAM" id="SSF57845">
    <property type="entry name" value="B-box zinc-binding domain"/>
    <property type="match status" value="1"/>
</dbReference>
<dbReference type="RefSeq" id="XP_020907301.1">
    <property type="nucleotide sequence ID" value="XM_021051642.2"/>
</dbReference>
<dbReference type="PROSITE" id="PS51125">
    <property type="entry name" value="NHL"/>
    <property type="match status" value="3"/>
</dbReference>
<dbReference type="PROSITE" id="PS00518">
    <property type="entry name" value="ZF_RING_1"/>
    <property type="match status" value="1"/>
</dbReference>
<name>A0A913XMP7_EXADI</name>
<keyword evidence="5" id="KW-0862">Zinc</keyword>
<evidence type="ECO:0000313" key="11">
    <source>
        <dbReference type="EnsemblMetazoa" id="XP_020907301.1"/>
    </source>
</evidence>
<evidence type="ECO:0000256" key="3">
    <source>
        <dbReference type="ARBA" id="ARBA00022737"/>
    </source>
</evidence>
<dbReference type="InterPro" id="IPR001841">
    <property type="entry name" value="Znf_RING"/>
</dbReference>
<dbReference type="Pfam" id="PF00643">
    <property type="entry name" value="zf-B_box"/>
    <property type="match status" value="1"/>
</dbReference>
<evidence type="ECO:0000259" key="9">
    <source>
        <dbReference type="PROSITE" id="PS50089"/>
    </source>
</evidence>
<accession>A0A913XMP7</accession>
<dbReference type="InterPro" id="IPR047153">
    <property type="entry name" value="TRIM45/56/19-like"/>
</dbReference>
<dbReference type="PROSITE" id="PS50194">
    <property type="entry name" value="FILAMIN_REPEAT"/>
    <property type="match status" value="1"/>
</dbReference>
<dbReference type="InterPro" id="IPR017907">
    <property type="entry name" value="Znf_RING_CS"/>
</dbReference>
<dbReference type="InterPro" id="IPR013783">
    <property type="entry name" value="Ig-like_fold"/>
</dbReference>
<dbReference type="Gene3D" id="2.40.10.500">
    <property type="match status" value="1"/>
</dbReference>
<dbReference type="InterPro" id="IPR014756">
    <property type="entry name" value="Ig_E-set"/>
</dbReference>
<dbReference type="OMA" id="RIAPTAC"/>
<feature type="repeat" description="Filamin" evidence="7">
    <location>
        <begin position="391"/>
        <end position="440"/>
    </location>
</feature>
<dbReference type="InterPro" id="IPR001298">
    <property type="entry name" value="Filamin/ABP280_rpt"/>
</dbReference>
<dbReference type="AlphaFoldDB" id="A0A913XMP7"/>
<dbReference type="Pfam" id="PF01436">
    <property type="entry name" value="NHL"/>
    <property type="match status" value="2"/>
</dbReference>
<dbReference type="SUPFAM" id="SSF101898">
    <property type="entry name" value="NHL repeat"/>
    <property type="match status" value="1"/>
</dbReference>
<evidence type="ECO:0000256" key="5">
    <source>
        <dbReference type="ARBA" id="ARBA00022833"/>
    </source>
</evidence>
<reference evidence="11" key="1">
    <citation type="submission" date="2022-11" db="UniProtKB">
        <authorList>
            <consortium name="EnsemblMetazoa"/>
        </authorList>
    </citation>
    <scope>IDENTIFICATION</scope>
</reference>
<dbReference type="CDD" id="cd16579">
    <property type="entry name" value="RING-HC_PML_C-V"/>
    <property type="match status" value="1"/>
</dbReference>
<dbReference type="KEGG" id="epa:110245362"/>
<dbReference type="InterPro" id="IPR017868">
    <property type="entry name" value="Filamin/ABP280_repeat-like"/>
</dbReference>
<dbReference type="InterPro" id="IPR001258">
    <property type="entry name" value="NHL_repeat"/>
</dbReference>
<dbReference type="PANTHER" id="PTHR25462:SF296">
    <property type="entry name" value="MEIOTIC P26, ISOFORM F"/>
    <property type="match status" value="1"/>
</dbReference>
<dbReference type="Pfam" id="PF00097">
    <property type="entry name" value="zf-C3HC4"/>
    <property type="match status" value="1"/>
</dbReference>
<dbReference type="Gene3D" id="2.60.40.10">
    <property type="entry name" value="Immunoglobulins"/>
    <property type="match status" value="1"/>
</dbReference>
<dbReference type="Gene3D" id="3.30.160.60">
    <property type="entry name" value="Classic Zinc Finger"/>
    <property type="match status" value="1"/>
</dbReference>
<dbReference type="InterPro" id="IPR013083">
    <property type="entry name" value="Znf_RING/FYVE/PHD"/>
</dbReference>
<feature type="domain" description="B box-type" evidence="10">
    <location>
        <begin position="146"/>
        <end position="187"/>
    </location>
</feature>
<keyword evidence="2" id="KW-0479">Metal-binding</keyword>
<sequence length="723" mass="81910">MELFLEDLKLQVQCSLCNETMVEPKLLQCFHTFCKTCIKTNAQLDGQVNIFKCPQCDSSTELKELNDVEDLEISPIHLRIVQVLSFVENQKVCSVSASHSDALWQCLDCDRSLCDECRRYHTEFTKDHKVVSLSEMTKEDIEVMLNKESPCKTHADQDVKLFCQDCDELICLLCFFNHHHNHKMTPLKEFITANKDLLSKNLQEIEKMDTDQKEKEQQEQIALEIKRHGDKAEKQVKKLTKKLVERLNDNENKLLNKIRKSKTKADRNLRIIRHTPAAQEYIKYFIQNGTASEIIDLRSDAECLKTFTYDAFEKDFGGIKFQPNEQLCEQVDTGVGRMRSFKRADPNKSSITVEEQKFEAMKKVTLKVTFQTYKGELCDPPLDDVTIHITPEDNVKEREKQVIGDGQIKVTFAPLVPGRLTAEFQVHGNPISNSPLVMDVKPQHIKKVIEFSNLKNALNTGSKEFTGIAVNIPNTKIAVADCEEHCVRVFNMDGDLLLSYGSEGSGLEQLKNPQGLAFLDETDLVIADYNNNRICIVDTTSGRLVRTFGCQGNMDGQFKEPVGVHVDDDSNIIVCDHDNHRVQVFTKNGCYLYQFTIPGEDKPYDVVKHNGLFYVSAGSVVHVIEVNDNQSQTTVNTIGGEDYTNGQLHSPTGLAIDNDNNLLVGDCESNQVYKFTLDGSYVGKTKFNYSPCFIHVAVLNDGQIICDTYGREGVHFLSFEHVV</sequence>
<evidence type="ECO:0000259" key="10">
    <source>
        <dbReference type="PROSITE" id="PS50119"/>
    </source>
</evidence>
<evidence type="ECO:0000256" key="4">
    <source>
        <dbReference type="ARBA" id="ARBA00022771"/>
    </source>
</evidence>
<dbReference type="InterPro" id="IPR018957">
    <property type="entry name" value="Znf_C3HC4_RING-type"/>
</dbReference>
<comment type="similarity">
    <text evidence="1">Belongs to the TRIM/RBCC family.</text>
</comment>
<dbReference type="PANTHER" id="PTHR25462">
    <property type="entry name" value="BONUS, ISOFORM C-RELATED"/>
    <property type="match status" value="1"/>
</dbReference>
<feature type="repeat" description="NHL" evidence="8">
    <location>
        <begin position="497"/>
        <end position="540"/>
    </location>
</feature>
<dbReference type="CDD" id="cd05819">
    <property type="entry name" value="NHL"/>
    <property type="match status" value="1"/>
</dbReference>
<dbReference type="EnsemblMetazoa" id="XM_021051642.2">
    <property type="protein sequence ID" value="XP_020907301.1"/>
    <property type="gene ID" value="LOC110245362"/>
</dbReference>
<dbReference type="CDD" id="cd19756">
    <property type="entry name" value="Bbox2"/>
    <property type="match status" value="1"/>
</dbReference>